<dbReference type="Gene3D" id="3.40.50.720">
    <property type="entry name" value="NAD(P)-binding Rossmann-like Domain"/>
    <property type="match status" value="1"/>
</dbReference>
<protein>
    <submittedName>
        <fullName evidence="2">XdhC family protein</fullName>
    </submittedName>
</protein>
<dbReference type="Pfam" id="PF13478">
    <property type="entry name" value="XdhC_C"/>
    <property type="match status" value="1"/>
</dbReference>
<dbReference type="PANTHER" id="PTHR30388">
    <property type="entry name" value="ALDEHYDE OXIDOREDUCTASE MOLYBDENUM COFACTOR ASSEMBLY PROTEIN"/>
    <property type="match status" value="1"/>
</dbReference>
<feature type="domain" description="XdhC Rossmann" evidence="1">
    <location>
        <begin position="102"/>
        <end position="245"/>
    </location>
</feature>
<keyword evidence="3" id="KW-1185">Reference proteome</keyword>
<evidence type="ECO:0000313" key="3">
    <source>
        <dbReference type="Proteomes" id="UP001596109"/>
    </source>
</evidence>
<dbReference type="PANTHER" id="PTHR30388:SF6">
    <property type="entry name" value="XANTHINE DEHYDROGENASE SUBUNIT A-RELATED"/>
    <property type="match status" value="1"/>
</dbReference>
<comment type="caution">
    <text evidence="2">The sequence shown here is derived from an EMBL/GenBank/DDBJ whole genome shotgun (WGS) entry which is preliminary data.</text>
</comment>
<sequence>MSKQSAFEAWSACIEAEQAGVLATILHTGSPLTEQESGRLFISDEVEPIGDLGEAEVNEQIIEIASQKLKENNPKSETVNLILSDGKEISIFIDVYMPPIELMIFGAGHDAIPVANYSVSLGLKTTIVDSRSFYNSEERFPGTNRIVTSEETFKDKLTIGNRTYIIVMNHHLEKDQETLKFVLNSSSPYVGLLGPRSRRMRMLDGLKESGVVFSEQQLARLYSPIGLDIGAQTSEEIAISILAEVIAVKKGHTGGFLQGAEVIHHHSLN</sequence>
<dbReference type="RefSeq" id="WP_381430655.1">
    <property type="nucleotide sequence ID" value="NZ_JBHSNO010000002.1"/>
</dbReference>
<dbReference type="Proteomes" id="UP001596109">
    <property type="component" value="Unassembled WGS sequence"/>
</dbReference>
<dbReference type="InterPro" id="IPR027051">
    <property type="entry name" value="XdhC_Rossmann_dom"/>
</dbReference>
<reference evidence="3" key="1">
    <citation type="journal article" date="2019" name="Int. J. Syst. Evol. Microbiol.">
        <title>The Global Catalogue of Microorganisms (GCM) 10K type strain sequencing project: providing services to taxonomists for standard genome sequencing and annotation.</title>
        <authorList>
            <consortium name="The Broad Institute Genomics Platform"/>
            <consortium name="The Broad Institute Genome Sequencing Center for Infectious Disease"/>
            <person name="Wu L."/>
            <person name="Ma J."/>
        </authorList>
    </citation>
    <scope>NUCLEOTIDE SEQUENCE [LARGE SCALE GENOMIC DNA]</scope>
    <source>
        <strain evidence="3">CGMCC 4.1434</strain>
    </source>
</reference>
<proteinExistence type="predicted"/>
<accession>A0ABW0TGA0</accession>
<name>A0ABW0TGA0_9BACL</name>
<dbReference type="EMBL" id="JBHSNO010000002">
    <property type="protein sequence ID" value="MFC5587904.1"/>
    <property type="molecule type" value="Genomic_DNA"/>
</dbReference>
<evidence type="ECO:0000259" key="1">
    <source>
        <dbReference type="Pfam" id="PF13478"/>
    </source>
</evidence>
<evidence type="ECO:0000313" key="2">
    <source>
        <dbReference type="EMBL" id="MFC5587904.1"/>
    </source>
</evidence>
<gene>
    <name evidence="2" type="ORF">ACFPRA_03150</name>
</gene>
<dbReference type="InterPro" id="IPR052698">
    <property type="entry name" value="MoCofactor_Util/Proc"/>
</dbReference>
<organism evidence="2 3">
    <name type="scientific">Sporosarcina soli</name>
    <dbReference type="NCBI Taxonomy" id="334736"/>
    <lineage>
        <taxon>Bacteria</taxon>
        <taxon>Bacillati</taxon>
        <taxon>Bacillota</taxon>
        <taxon>Bacilli</taxon>
        <taxon>Bacillales</taxon>
        <taxon>Caryophanaceae</taxon>
        <taxon>Sporosarcina</taxon>
    </lineage>
</organism>